<sequence length="175" mass="19621">MAATAPPVALENRVDDEKDQFEIKSYNVQCFCDVLCCTTKDLVLRNDELYYKYWCTPCNCGKEAHYPYGELSGVGEVKMCCCCPAVNPGFQDSPEGPTTFLIGCCGDQEMTTEIVEELKQRTRARGDIGQMKKTEELRENMTVLLAKVSRLEANVAAIMKHLKVPAPTESEMKMQ</sequence>
<name>A0A7S2U289_9EUKA</name>
<evidence type="ECO:0000313" key="2">
    <source>
        <dbReference type="EMBL" id="CAD9777170.1"/>
    </source>
</evidence>
<protein>
    <submittedName>
        <fullName evidence="2">Uncharacterized protein</fullName>
    </submittedName>
</protein>
<evidence type="ECO:0000313" key="1">
    <source>
        <dbReference type="EMBL" id="CAD9777169.1"/>
    </source>
</evidence>
<dbReference type="AlphaFoldDB" id="A0A7S2U289"/>
<organism evidence="2">
    <name type="scientific">Lotharella oceanica</name>
    <dbReference type="NCBI Taxonomy" id="641309"/>
    <lineage>
        <taxon>Eukaryota</taxon>
        <taxon>Sar</taxon>
        <taxon>Rhizaria</taxon>
        <taxon>Cercozoa</taxon>
        <taxon>Chlorarachniophyceae</taxon>
        <taxon>Lotharella</taxon>
    </lineage>
</organism>
<gene>
    <name evidence="1" type="ORF">LSP00402_LOCUS21185</name>
    <name evidence="2" type="ORF">LSP00402_LOCUS21186</name>
</gene>
<dbReference type="EMBL" id="HBHP01034396">
    <property type="protein sequence ID" value="CAD9777169.1"/>
    <property type="molecule type" value="Transcribed_RNA"/>
</dbReference>
<proteinExistence type="predicted"/>
<accession>A0A7S2U289</accession>
<reference evidence="2" key="1">
    <citation type="submission" date="2021-01" db="EMBL/GenBank/DDBJ databases">
        <authorList>
            <person name="Corre E."/>
            <person name="Pelletier E."/>
            <person name="Niang G."/>
            <person name="Scheremetjew M."/>
            <person name="Finn R."/>
            <person name="Kale V."/>
            <person name="Holt S."/>
            <person name="Cochrane G."/>
            <person name="Meng A."/>
            <person name="Brown T."/>
            <person name="Cohen L."/>
        </authorList>
    </citation>
    <scope>NUCLEOTIDE SEQUENCE</scope>
    <source>
        <strain evidence="2">CCMP622</strain>
    </source>
</reference>
<dbReference type="EMBL" id="HBHP01034397">
    <property type="protein sequence ID" value="CAD9777170.1"/>
    <property type="molecule type" value="Transcribed_RNA"/>
</dbReference>